<evidence type="ECO:0000259" key="3">
    <source>
        <dbReference type="Pfam" id="PF01841"/>
    </source>
</evidence>
<dbReference type="RefSeq" id="WP_251840000.1">
    <property type="nucleotide sequence ID" value="NZ_JACSPO010000006.1"/>
</dbReference>
<feature type="compositionally biased region" description="Pro residues" evidence="1">
    <location>
        <begin position="559"/>
        <end position="572"/>
    </location>
</feature>
<sequence>MSDYLALLRARWVDVLVPVGLVLLALVPLLPVYGSARLVAAAVGGAVLGTLVATFGAWRRWTTLTVVAATLGATVLGSSLGAPTTALAGIVPTPQTLGAVGSGAVTSWKQVVTLAPPLGAVGNTLTAPYLLALLATLVAVTVSLRTRRPAWALLAPAVVLAGAILLGTAHEVLALPLALVGALAGLLWATWRTGRLQQGRPVAVLVLVAVAAAGGTGVGLLAPGDTHRVVLREVIEPPLDPHDYPSPLAGFRAYLKDHREDTILTVSGLPAGAPVRLATMDAYDGTTWAVAGSADGSAAGSGTFTRIGERVEATVPDDAATVEVELGEYAGVWLPTVGRTYDVEFAGPDATETARNLYFNRASATGIVTSGLRKGDSYSLLAAPVVEPPVSALEGAPLGRVDQPELSGVPEMVVAEASAMVASAETPLARVQALVGGLQEGYFSHGLEGDAPSLAGHGAARLAQMVTEELMIGDEEQYAALMGLLGRAVGLPTRVVMGFAPEAAGSSGPVEITGDDVTAWVEVAFEDHGWVPFYATPDEDRIPQVEEPEPQDRPQPQVLQPPPPAQEPPDAPPMDRDEVDADEEDVPEDEPISYTMLIVIGVGASILVLLLPLLLIVLLKVLRRRRRRTRGSGSGRVAGGWAEVVDRARDLGVPVTPSGTRHEQARDLEDSLAGGRSTRRRGARPVDISRLDSASLARHADAGVFGPVLPDEGAVTGYWEHVQSTEGRLRAAVGRRRWLRSRISLTSLRKGR</sequence>
<feature type="transmembrane region" description="Helical" evidence="2">
    <location>
        <begin position="126"/>
        <end position="144"/>
    </location>
</feature>
<feature type="transmembrane region" description="Helical" evidence="2">
    <location>
        <begin position="65"/>
        <end position="91"/>
    </location>
</feature>
<dbReference type="PANTHER" id="PTHR42736:SF1">
    <property type="entry name" value="PROTEIN-GLUTAMINE GAMMA-GLUTAMYLTRANSFERASE"/>
    <property type="match status" value="1"/>
</dbReference>
<organism evidence="5 6">
    <name type="scientific">Oceanitalea stevensii</name>
    <dbReference type="NCBI Taxonomy" id="2763072"/>
    <lineage>
        <taxon>Bacteria</taxon>
        <taxon>Bacillati</taxon>
        <taxon>Actinomycetota</taxon>
        <taxon>Actinomycetes</taxon>
        <taxon>Micrococcales</taxon>
        <taxon>Bogoriellaceae</taxon>
        <taxon>Georgenia</taxon>
    </lineage>
</organism>
<keyword evidence="2" id="KW-0812">Transmembrane</keyword>
<dbReference type="Proteomes" id="UP000661894">
    <property type="component" value="Unassembled WGS sequence"/>
</dbReference>
<protein>
    <submittedName>
        <fullName evidence="5">Transglutaminase domain-containing protein</fullName>
    </submittedName>
</protein>
<evidence type="ECO:0000313" key="5">
    <source>
        <dbReference type="EMBL" id="MBD8062896.1"/>
    </source>
</evidence>
<feature type="transmembrane region" description="Helical" evidence="2">
    <location>
        <begin position="12"/>
        <end position="33"/>
    </location>
</feature>
<evidence type="ECO:0000313" key="6">
    <source>
        <dbReference type="Proteomes" id="UP000661894"/>
    </source>
</evidence>
<dbReference type="InterPro" id="IPR021878">
    <property type="entry name" value="TgpA_N"/>
</dbReference>
<keyword evidence="2" id="KW-1133">Transmembrane helix</keyword>
<feature type="transmembrane region" description="Helical" evidence="2">
    <location>
        <begin position="173"/>
        <end position="191"/>
    </location>
</feature>
<proteinExistence type="predicted"/>
<gene>
    <name evidence="5" type="ORF">H9624_11260</name>
</gene>
<feature type="transmembrane region" description="Helical" evidence="2">
    <location>
        <begin position="39"/>
        <end position="58"/>
    </location>
</feature>
<dbReference type="Pfam" id="PF01841">
    <property type="entry name" value="Transglut_core"/>
    <property type="match status" value="1"/>
</dbReference>
<name>A0ABR8Z4N4_9MICO</name>
<accession>A0ABR8Z4N4</accession>
<dbReference type="EMBL" id="JACSPO010000006">
    <property type="protein sequence ID" value="MBD8062896.1"/>
    <property type="molecule type" value="Genomic_DNA"/>
</dbReference>
<dbReference type="InterPro" id="IPR038765">
    <property type="entry name" value="Papain-like_cys_pep_sf"/>
</dbReference>
<dbReference type="SUPFAM" id="SSF54001">
    <property type="entry name" value="Cysteine proteinases"/>
    <property type="match status" value="1"/>
</dbReference>
<dbReference type="Pfam" id="PF11992">
    <property type="entry name" value="TgpA_N"/>
    <property type="match status" value="1"/>
</dbReference>
<keyword evidence="6" id="KW-1185">Reference proteome</keyword>
<keyword evidence="2" id="KW-0472">Membrane</keyword>
<feature type="region of interest" description="Disordered" evidence="1">
    <location>
        <begin position="543"/>
        <end position="588"/>
    </location>
</feature>
<feature type="compositionally biased region" description="Basic and acidic residues" evidence="1">
    <location>
        <begin position="660"/>
        <end position="669"/>
    </location>
</feature>
<feature type="domain" description="Transglutaminase-like" evidence="3">
    <location>
        <begin position="420"/>
        <end position="534"/>
    </location>
</feature>
<feature type="compositionally biased region" description="Acidic residues" evidence="1">
    <location>
        <begin position="577"/>
        <end position="588"/>
    </location>
</feature>
<feature type="region of interest" description="Disordered" evidence="1">
    <location>
        <begin position="653"/>
        <end position="684"/>
    </location>
</feature>
<dbReference type="PANTHER" id="PTHR42736">
    <property type="entry name" value="PROTEIN-GLUTAMINE GAMMA-GLUTAMYLTRANSFERASE"/>
    <property type="match status" value="1"/>
</dbReference>
<dbReference type="Gene3D" id="3.10.620.30">
    <property type="match status" value="1"/>
</dbReference>
<feature type="transmembrane region" description="Helical" evidence="2">
    <location>
        <begin position="594"/>
        <end position="619"/>
    </location>
</feature>
<feature type="domain" description="Protein-glutamine gamma-glutamyltransferase TgpA N-terminal" evidence="4">
    <location>
        <begin position="21"/>
        <end position="360"/>
    </location>
</feature>
<reference evidence="5 6" key="1">
    <citation type="submission" date="2020-08" db="EMBL/GenBank/DDBJ databases">
        <title>A Genomic Blueprint of the Chicken Gut Microbiome.</title>
        <authorList>
            <person name="Gilroy R."/>
            <person name="Ravi A."/>
            <person name="Getino M."/>
            <person name="Pursley I."/>
            <person name="Horton D.L."/>
            <person name="Alikhan N.-F."/>
            <person name="Baker D."/>
            <person name="Gharbi K."/>
            <person name="Hall N."/>
            <person name="Watson M."/>
            <person name="Adriaenssens E.M."/>
            <person name="Foster-Nyarko E."/>
            <person name="Jarju S."/>
            <person name="Secka A."/>
            <person name="Antonio M."/>
            <person name="Oren A."/>
            <person name="Chaudhuri R."/>
            <person name="La Ragione R.M."/>
            <person name="Hildebrand F."/>
            <person name="Pallen M.J."/>
        </authorList>
    </citation>
    <scope>NUCLEOTIDE SEQUENCE [LARGE SCALE GENOMIC DNA]</scope>
    <source>
        <strain evidence="5 6">Sa1BUA1</strain>
    </source>
</reference>
<comment type="caution">
    <text evidence="5">The sequence shown here is derived from an EMBL/GenBank/DDBJ whole genome shotgun (WGS) entry which is preliminary data.</text>
</comment>
<evidence type="ECO:0000259" key="4">
    <source>
        <dbReference type="Pfam" id="PF11992"/>
    </source>
</evidence>
<feature type="transmembrane region" description="Helical" evidence="2">
    <location>
        <begin position="151"/>
        <end position="167"/>
    </location>
</feature>
<feature type="transmembrane region" description="Helical" evidence="2">
    <location>
        <begin position="203"/>
        <end position="222"/>
    </location>
</feature>
<evidence type="ECO:0000256" key="1">
    <source>
        <dbReference type="SAM" id="MobiDB-lite"/>
    </source>
</evidence>
<evidence type="ECO:0000256" key="2">
    <source>
        <dbReference type="SAM" id="Phobius"/>
    </source>
</evidence>
<dbReference type="InterPro" id="IPR002931">
    <property type="entry name" value="Transglutaminase-like"/>
</dbReference>
<dbReference type="InterPro" id="IPR052901">
    <property type="entry name" value="Bact_TGase-like"/>
</dbReference>